<dbReference type="PANTHER" id="PTHR46957:SF3">
    <property type="entry name" value="CYTOKINE RECEPTOR"/>
    <property type="match status" value="1"/>
</dbReference>
<dbReference type="InterPro" id="IPR003610">
    <property type="entry name" value="CBM5/12"/>
</dbReference>
<keyword evidence="4" id="KW-0732">Signal</keyword>
<protein>
    <recommendedName>
        <fullName evidence="8">Chitinase</fullName>
    </recommendedName>
</protein>
<accession>A0A6G3ZWD7</accession>
<dbReference type="InterPro" id="IPR013783">
    <property type="entry name" value="Ig-like_fold"/>
</dbReference>
<dbReference type="InterPro" id="IPR017853">
    <property type="entry name" value="GH"/>
</dbReference>
<evidence type="ECO:0000313" key="7">
    <source>
        <dbReference type="EMBL" id="NEW06523.1"/>
    </source>
</evidence>
<feature type="chain" id="PRO_5039686639" description="Chitinase" evidence="4">
    <location>
        <begin position="30"/>
        <end position="639"/>
    </location>
</feature>
<dbReference type="SMART" id="SM00495">
    <property type="entry name" value="ChtBD3"/>
    <property type="match status" value="1"/>
</dbReference>
<feature type="domain" description="GH18" evidence="6">
    <location>
        <begin position="282"/>
        <end position="616"/>
    </location>
</feature>
<evidence type="ECO:0000259" key="5">
    <source>
        <dbReference type="PROSITE" id="PS50853"/>
    </source>
</evidence>
<reference evidence="7" key="1">
    <citation type="submission" date="2020-02" db="EMBL/GenBank/DDBJ databases">
        <authorList>
            <person name="Shen X.-R."/>
            <person name="Zhang Y.-X."/>
        </authorList>
    </citation>
    <scope>NUCLEOTIDE SEQUENCE</scope>
    <source>
        <strain evidence="7">SYP-B3998</strain>
    </source>
</reference>
<dbReference type="GO" id="GO:0016020">
    <property type="term" value="C:membrane"/>
    <property type="evidence" value="ECO:0007669"/>
    <property type="project" value="UniProtKB-SubCell"/>
</dbReference>
<comment type="caution">
    <text evidence="7">The sequence shown here is derived from an EMBL/GenBank/DDBJ whole genome shotgun (WGS) entry which is preliminary data.</text>
</comment>
<keyword evidence="1" id="KW-0378">Hydrolase</keyword>
<dbReference type="GO" id="GO:0000272">
    <property type="term" value="P:polysaccharide catabolic process"/>
    <property type="evidence" value="ECO:0007669"/>
    <property type="project" value="UniProtKB-KW"/>
</dbReference>
<feature type="signal peptide" evidence="4">
    <location>
        <begin position="1"/>
        <end position="29"/>
    </location>
</feature>
<dbReference type="Pfam" id="PF00704">
    <property type="entry name" value="Glyco_hydro_18"/>
    <property type="match status" value="1"/>
</dbReference>
<evidence type="ECO:0000256" key="1">
    <source>
        <dbReference type="ARBA" id="ARBA00022801"/>
    </source>
</evidence>
<feature type="domain" description="Fibronectin type-III" evidence="5">
    <location>
        <begin position="95"/>
        <end position="180"/>
    </location>
</feature>
<evidence type="ECO:0000256" key="2">
    <source>
        <dbReference type="ARBA" id="ARBA00023277"/>
    </source>
</evidence>
<dbReference type="SUPFAM" id="SSF49265">
    <property type="entry name" value="Fibronectin type III"/>
    <property type="match status" value="1"/>
</dbReference>
<keyword evidence="3" id="KW-0624">Polysaccharide degradation</keyword>
<keyword evidence="2" id="KW-0119">Carbohydrate metabolism</keyword>
<organism evidence="7">
    <name type="scientific">Paenibacillus sp. SYP-B3998</name>
    <dbReference type="NCBI Taxonomy" id="2678564"/>
    <lineage>
        <taxon>Bacteria</taxon>
        <taxon>Bacillati</taxon>
        <taxon>Bacillota</taxon>
        <taxon>Bacilli</taxon>
        <taxon>Bacillales</taxon>
        <taxon>Paenibacillaceae</taxon>
        <taxon>Paenibacillus</taxon>
    </lineage>
</organism>
<dbReference type="CDD" id="cd00063">
    <property type="entry name" value="FN3"/>
    <property type="match status" value="2"/>
</dbReference>
<dbReference type="GO" id="GO:0005576">
    <property type="term" value="C:extracellular region"/>
    <property type="evidence" value="ECO:0007669"/>
    <property type="project" value="InterPro"/>
</dbReference>
<evidence type="ECO:0000256" key="3">
    <source>
        <dbReference type="ARBA" id="ARBA00023326"/>
    </source>
</evidence>
<dbReference type="Pfam" id="PF02839">
    <property type="entry name" value="CBM_5_12"/>
    <property type="match status" value="1"/>
</dbReference>
<proteinExistence type="predicted"/>
<dbReference type="InterPro" id="IPR050713">
    <property type="entry name" value="RTP_Phos/Ushers"/>
</dbReference>
<dbReference type="Gene3D" id="3.20.20.80">
    <property type="entry name" value="Glycosidases"/>
    <property type="match status" value="1"/>
</dbReference>
<dbReference type="Gene3D" id="2.60.40.10">
    <property type="entry name" value="Immunoglobulins"/>
    <property type="match status" value="2"/>
</dbReference>
<dbReference type="PANTHER" id="PTHR46957">
    <property type="entry name" value="CYTOKINE RECEPTOR"/>
    <property type="match status" value="1"/>
</dbReference>
<evidence type="ECO:0000256" key="4">
    <source>
        <dbReference type="SAM" id="SignalP"/>
    </source>
</evidence>
<dbReference type="SUPFAM" id="SSF51055">
    <property type="entry name" value="Carbohydrate binding domain"/>
    <property type="match status" value="1"/>
</dbReference>
<dbReference type="Gene3D" id="2.10.10.20">
    <property type="entry name" value="Carbohydrate-binding module superfamily 5/12"/>
    <property type="match status" value="1"/>
</dbReference>
<dbReference type="SUPFAM" id="SSF51445">
    <property type="entry name" value="(Trans)glycosidases"/>
    <property type="match status" value="1"/>
</dbReference>
<dbReference type="RefSeq" id="WP_163945702.1">
    <property type="nucleotide sequence ID" value="NZ_JAAIKC010000003.1"/>
</dbReference>
<dbReference type="PROSITE" id="PS51910">
    <property type="entry name" value="GH18_2"/>
    <property type="match status" value="1"/>
</dbReference>
<dbReference type="SMART" id="SM00636">
    <property type="entry name" value="Glyco_18"/>
    <property type="match status" value="1"/>
</dbReference>
<dbReference type="PROSITE" id="PS50853">
    <property type="entry name" value="FN3"/>
    <property type="match status" value="2"/>
</dbReference>
<evidence type="ECO:0000259" key="6">
    <source>
        <dbReference type="PROSITE" id="PS51910"/>
    </source>
</evidence>
<sequence length="639" mass="67585">MLTHPLFKRKPIIFLIIALLCFSLFPSFASTSSGATSDWQANTTYKAGDQVTYAAKTYQCMQPHTALQGWEPSNVPALWSEIAGGGNTDTQAPSIPANLVSTSKTQTSVALSWSISTDNIAVTGYNIYNGSTLAATATSTSAIVSGLAANTAYTFTVKAKDAAGNISGASNALIITTNPATPADTQAPSAPSSLAAAGTTAYSVTLTWGASTDNVGVTGYDVYNGAALASNVTGTTATINGLLPSTAYTFTVKAKDAAGNISSASNQISATTQPGNPQPSTRKYVTYASTWNTSIYDLKLENIPNYITSINLAFAKPDTNYQLGSYAFDQAVAGFEFFEGAATNNGQKKFTAQQAQDLRSNIAALKARGTESWVSIGGWSYSQGNQWASFSAPHVVNLALDLGASGVDIDWESSGSSCNKLTSEQFSCSKDAQISSIITSLYNEIHSRNANLKISIAGWSTGAYYVKNTPFEEGKVQWGSPFGGTMYRVVKDQGSKIDFINLMSYDGGEYYDPREGYEAYRAIYAGPINVGMEIAPEGAGGAVLKLNAVAGAVYDAEMLNGLNNNASQYYNVETLVNYIKNKGQSFDGFMLWQLWKQRVNQPAPAGAATENSAGQYVCSNLPLSGNCNATIPTLPKLTP</sequence>
<dbReference type="CDD" id="cd12214">
    <property type="entry name" value="ChiA1_BD"/>
    <property type="match status" value="1"/>
</dbReference>
<gene>
    <name evidence="7" type="ORF">GK047_10920</name>
</gene>
<feature type="domain" description="Fibronectin type-III" evidence="5">
    <location>
        <begin position="190"/>
        <end position="275"/>
    </location>
</feature>
<dbReference type="InterPro" id="IPR001223">
    <property type="entry name" value="Glyco_hydro18_cat"/>
</dbReference>
<dbReference type="InterPro" id="IPR036573">
    <property type="entry name" value="CBM_sf_5/12"/>
</dbReference>
<name>A0A6G3ZWD7_9BACL</name>
<dbReference type="GO" id="GO:0030246">
    <property type="term" value="F:carbohydrate binding"/>
    <property type="evidence" value="ECO:0007669"/>
    <property type="project" value="InterPro"/>
</dbReference>
<dbReference type="InterPro" id="IPR011583">
    <property type="entry name" value="Chitinase_II/V-like_cat"/>
</dbReference>
<dbReference type="InterPro" id="IPR003961">
    <property type="entry name" value="FN3_dom"/>
</dbReference>
<dbReference type="GO" id="GO:0004553">
    <property type="term" value="F:hydrolase activity, hydrolyzing O-glycosyl compounds"/>
    <property type="evidence" value="ECO:0007669"/>
    <property type="project" value="InterPro"/>
</dbReference>
<dbReference type="SMART" id="SM00060">
    <property type="entry name" value="FN3"/>
    <property type="match status" value="2"/>
</dbReference>
<dbReference type="InterPro" id="IPR036116">
    <property type="entry name" value="FN3_sf"/>
</dbReference>
<dbReference type="Pfam" id="PF00041">
    <property type="entry name" value="fn3"/>
    <property type="match status" value="2"/>
</dbReference>
<dbReference type="AlphaFoldDB" id="A0A6G3ZWD7"/>
<dbReference type="EMBL" id="JAAIKC010000003">
    <property type="protein sequence ID" value="NEW06523.1"/>
    <property type="molecule type" value="Genomic_DNA"/>
</dbReference>
<evidence type="ECO:0008006" key="8">
    <source>
        <dbReference type="Google" id="ProtNLM"/>
    </source>
</evidence>
<dbReference type="GO" id="GO:0008061">
    <property type="term" value="F:chitin binding"/>
    <property type="evidence" value="ECO:0007669"/>
    <property type="project" value="InterPro"/>
</dbReference>